<dbReference type="AlphaFoldDB" id="A0A7C6A723"/>
<dbReference type="Pfam" id="PF00585">
    <property type="entry name" value="Thr_dehydrat_C"/>
    <property type="match status" value="1"/>
</dbReference>
<evidence type="ECO:0000313" key="2">
    <source>
        <dbReference type="EMBL" id="HHS48582.1"/>
    </source>
</evidence>
<comment type="caution">
    <text evidence="2">The sequence shown here is derived from an EMBL/GenBank/DDBJ whole genome shotgun (WGS) entry which is preliminary data.</text>
</comment>
<proteinExistence type="predicted"/>
<feature type="domain" description="ACT-like" evidence="1">
    <location>
        <begin position="12"/>
        <end position="70"/>
    </location>
</feature>
<protein>
    <recommendedName>
        <fullName evidence="1">ACT-like domain-containing protein</fullName>
    </recommendedName>
</protein>
<evidence type="ECO:0000259" key="1">
    <source>
        <dbReference type="Pfam" id="PF00585"/>
    </source>
</evidence>
<sequence length="72" mass="8249">MNFDRLSFVTDRALIGEKQEALHVVELEEPGSFKRFCMDLIDNINVSELDYRLASRQKAYVLTGLNINSARS</sequence>
<name>A0A7C6A723_DESAE</name>
<dbReference type="InterPro" id="IPR038110">
    <property type="entry name" value="TD_ACT-like_sf"/>
</dbReference>
<accession>A0A7C6A723</accession>
<reference evidence="2" key="1">
    <citation type="journal article" date="2020" name="mSystems">
        <title>Genome- and Community-Level Interaction Insights into Carbon Utilization and Element Cycling Functions of Hydrothermarchaeota in Hydrothermal Sediment.</title>
        <authorList>
            <person name="Zhou Z."/>
            <person name="Liu Y."/>
            <person name="Xu W."/>
            <person name="Pan J."/>
            <person name="Luo Z.H."/>
            <person name="Li M."/>
        </authorList>
    </citation>
    <scope>NUCLEOTIDE SEQUENCE [LARGE SCALE GENOMIC DNA]</scope>
    <source>
        <strain evidence="2">SpSt-1135</strain>
    </source>
</reference>
<dbReference type="SUPFAM" id="SSF55021">
    <property type="entry name" value="ACT-like"/>
    <property type="match status" value="1"/>
</dbReference>
<organism evidence="2">
    <name type="scientific">Desulfurella acetivorans</name>
    <dbReference type="NCBI Taxonomy" id="33002"/>
    <lineage>
        <taxon>Bacteria</taxon>
        <taxon>Pseudomonadati</taxon>
        <taxon>Campylobacterota</taxon>
        <taxon>Desulfurellia</taxon>
        <taxon>Desulfurellales</taxon>
        <taxon>Desulfurellaceae</taxon>
        <taxon>Desulfurella</taxon>
    </lineage>
</organism>
<dbReference type="InterPro" id="IPR001721">
    <property type="entry name" value="TD_ACT-like"/>
</dbReference>
<dbReference type="Proteomes" id="UP000886400">
    <property type="component" value="Unassembled WGS sequence"/>
</dbReference>
<dbReference type="Gene3D" id="3.40.1020.10">
    <property type="entry name" value="Biosynthetic Threonine Deaminase, Domain 3"/>
    <property type="match status" value="1"/>
</dbReference>
<gene>
    <name evidence="2" type="ORF">ENM99_01790</name>
</gene>
<dbReference type="EMBL" id="DRZX01000084">
    <property type="protein sequence ID" value="HHS48582.1"/>
    <property type="molecule type" value="Genomic_DNA"/>
</dbReference>
<dbReference type="InterPro" id="IPR045865">
    <property type="entry name" value="ACT-like_dom_sf"/>
</dbReference>